<dbReference type="Proteomes" id="UP001234178">
    <property type="component" value="Unassembled WGS sequence"/>
</dbReference>
<comment type="caution">
    <text evidence="1">The sequence shown here is derived from an EMBL/GenBank/DDBJ whole genome shotgun (WGS) entry which is preliminary data.</text>
</comment>
<evidence type="ECO:0008006" key="3">
    <source>
        <dbReference type="Google" id="ProtNLM"/>
    </source>
</evidence>
<gene>
    <name evidence="1" type="ORF">OUZ56_032834</name>
</gene>
<keyword evidence="2" id="KW-1185">Reference proteome</keyword>
<accession>A0ABR0B9P5</accession>
<proteinExistence type="predicted"/>
<name>A0ABR0B9P5_9CRUS</name>
<evidence type="ECO:0000313" key="2">
    <source>
        <dbReference type="Proteomes" id="UP001234178"/>
    </source>
</evidence>
<protein>
    <recommendedName>
        <fullName evidence="3">RNase H type-1 domain-containing protein</fullName>
    </recommendedName>
</protein>
<reference evidence="1 2" key="1">
    <citation type="journal article" date="2023" name="Nucleic Acids Res.">
        <title>The hologenome of Daphnia magna reveals possible DNA methylation and microbiome-mediated evolution of the host genome.</title>
        <authorList>
            <person name="Chaturvedi A."/>
            <person name="Li X."/>
            <person name="Dhandapani V."/>
            <person name="Marshall H."/>
            <person name="Kissane S."/>
            <person name="Cuenca-Cambronero M."/>
            <person name="Asole G."/>
            <person name="Calvet F."/>
            <person name="Ruiz-Romero M."/>
            <person name="Marangio P."/>
            <person name="Guigo R."/>
            <person name="Rago D."/>
            <person name="Mirbahai L."/>
            <person name="Eastwood N."/>
            <person name="Colbourne J.K."/>
            <person name="Zhou J."/>
            <person name="Mallon E."/>
            <person name="Orsini L."/>
        </authorList>
    </citation>
    <scope>NUCLEOTIDE SEQUENCE [LARGE SCALE GENOMIC DNA]</scope>
    <source>
        <strain evidence="1">LRV0_1</strain>
    </source>
</reference>
<sequence>MGYLCFAILIYEEFEYSGVRSAGGANICPAELHGISKALAAFYSFDPPALNIHIFSDFSAVINVINLLKPRGIDAWQKLEISSPASGQVEPKLPYTGSPAIQNRLHADPSCRFGCPVIENAQHVLIDCTM</sequence>
<evidence type="ECO:0000313" key="1">
    <source>
        <dbReference type="EMBL" id="KAK4045296.1"/>
    </source>
</evidence>
<dbReference type="EMBL" id="JAOYFB010000042">
    <property type="protein sequence ID" value="KAK4045296.1"/>
    <property type="molecule type" value="Genomic_DNA"/>
</dbReference>
<organism evidence="1 2">
    <name type="scientific">Daphnia magna</name>
    <dbReference type="NCBI Taxonomy" id="35525"/>
    <lineage>
        <taxon>Eukaryota</taxon>
        <taxon>Metazoa</taxon>
        <taxon>Ecdysozoa</taxon>
        <taxon>Arthropoda</taxon>
        <taxon>Crustacea</taxon>
        <taxon>Branchiopoda</taxon>
        <taxon>Diplostraca</taxon>
        <taxon>Cladocera</taxon>
        <taxon>Anomopoda</taxon>
        <taxon>Daphniidae</taxon>
        <taxon>Daphnia</taxon>
    </lineage>
</organism>